<feature type="transmembrane region" description="Helical" evidence="1">
    <location>
        <begin position="102"/>
        <end position="119"/>
    </location>
</feature>
<reference evidence="2 3" key="1">
    <citation type="submission" date="2018-03" db="EMBL/GenBank/DDBJ databases">
        <title>Comparative genomics illustrates the genes involved in a hyperalkaliphilic mechanisms of Serpentinomonas isolated from highly-alkaline calcium-rich serpentinized springs.</title>
        <authorList>
            <person name="Suzuki S."/>
            <person name="Ishii S."/>
            <person name="Walworth N."/>
            <person name="Bird L."/>
            <person name="Kuenen J.G."/>
            <person name="Nealson K.H."/>
        </authorList>
    </citation>
    <scope>NUCLEOTIDE SEQUENCE [LARGE SCALE GENOMIC DNA]</scope>
    <source>
        <strain evidence="2 3">P1</strain>
    </source>
</reference>
<proteinExistence type="predicted"/>
<gene>
    <name evidence="2" type="ORF">C6P64_08275</name>
</gene>
<evidence type="ECO:0000313" key="3">
    <source>
        <dbReference type="Proteomes" id="UP000238589"/>
    </source>
</evidence>
<feature type="transmembrane region" description="Helical" evidence="1">
    <location>
        <begin position="58"/>
        <end position="82"/>
    </location>
</feature>
<feature type="transmembrane region" description="Helical" evidence="1">
    <location>
        <begin position="131"/>
        <end position="158"/>
    </location>
</feature>
<evidence type="ECO:0008006" key="4">
    <source>
        <dbReference type="Google" id="ProtNLM"/>
    </source>
</evidence>
<dbReference type="Proteomes" id="UP000238589">
    <property type="component" value="Unassembled WGS sequence"/>
</dbReference>
<dbReference type="AlphaFoldDB" id="A0A2S9K5P0"/>
<organism evidence="2 3">
    <name type="scientific">Malikia granosa</name>
    <dbReference type="NCBI Taxonomy" id="263067"/>
    <lineage>
        <taxon>Bacteria</taxon>
        <taxon>Pseudomonadati</taxon>
        <taxon>Pseudomonadota</taxon>
        <taxon>Betaproteobacteria</taxon>
        <taxon>Burkholderiales</taxon>
        <taxon>Comamonadaceae</taxon>
        <taxon>Malikia</taxon>
    </lineage>
</organism>
<sequence>MSWHRQPYLLAATFALLALLLLSGWAPYDRATWLMEVLPVMIVLPLLVLSYRRFPLTSLLYACIFAHAVVLMVGGAYTYARVPLGFQLAEWLDLQRNPYDRIGHFFQGFVPALAAREILLRGDHVRGRRMLAFLVVCVVLAISACYELIEWGAALALGQGADEFLGTQGDPWDTQSDMSMALVGAVCSLLSCSRLHDRQLRRLGAV</sequence>
<dbReference type="Pfam" id="PF09997">
    <property type="entry name" value="DUF2238"/>
    <property type="match status" value="1"/>
</dbReference>
<comment type="caution">
    <text evidence="2">The sequence shown here is derived from an EMBL/GenBank/DDBJ whole genome shotgun (WGS) entry which is preliminary data.</text>
</comment>
<dbReference type="EMBL" id="PVLQ01000027">
    <property type="protein sequence ID" value="PRD65724.1"/>
    <property type="molecule type" value="Genomic_DNA"/>
</dbReference>
<feature type="transmembrane region" description="Helical" evidence="1">
    <location>
        <begin position="33"/>
        <end position="51"/>
    </location>
</feature>
<keyword evidence="1" id="KW-1133">Transmembrane helix</keyword>
<dbReference type="InterPro" id="IPR058534">
    <property type="entry name" value="YjdF"/>
</dbReference>
<name>A0A2S9K5P0_9BURK</name>
<dbReference type="OrthoDB" id="9786473at2"/>
<keyword evidence="1" id="KW-0472">Membrane</keyword>
<keyword evidence="1" id="KW-0812">Transmembrane</keyword>
<keyword evidence="3" id="KW-1185">Reference proteome</keyword>
<dbReference type="PIRSF" id="PIRSF020606">
    <property type="entry name" value="UCP020606"/>
    <property type="match status" value="1"/>
</dbReference>
<accession>A0A2S9K5P0</accession>
<dbReference type="InterPro" id="IPR014509">
    <property type="entry name" value="YjdF-like"/>
</dbReference>
<protein>
    <recommendedName>
        <fullName evidence="4">DUF2238 domain-containing protein</fullName>
    </recommendedName>
</protein>
<dbReference type="RefSeq" id="WP_105748248.1">
    <property type="nucleotide sequence ID" value="NZ_PVLQ01000027.1"/>
</dbReference>
<evidence type="ECO:0000313" key="2">
    <source>
        <dbReference type="EMBL" id="PRD65724.1"/>
    </source>
</evidence>
<evidence type="ECO:0000256" key="1">
    <source>
        <dbReference type="SAM" id="Phobius"/>
    </source>
</evidence>